<dbReference type="RefSeq" id="WP_132460382.1">
    <property type="nucleotide sequence ID" value="NZ_SLXP01000001.1"/>
</dbReference>
<keyword evidence="2" id="KW-1185">Reference proteome</keyword>
<reference evidence="1 2" key="1">
    <citation type="submission" date="2019-03" db="EMBL/GenBank/DDBJ databases">
        <title>Genomic Encyclopedia of Type Strains, Phase IV (KMG-IV): sequencing the most valuable type-strain genomes for metagenomic binning, comparative biology and taxonomic classification.</title>
        <authorList>
            <person name="Goeker M."/>
        </authorList>
    </citation>
    <scope>NUCLEOTIDE SEQUENCE [LARGE SCALE GENOMIC DNA]</scope>
    <source>
        <strain evidence="1 2">DSM 18063</strain>
    </source>
</reference>
<gene>
    <name evidence="1" type="ORF">EV662_101334</name>
</gene>
<dbReference type="EMBL" id="SLXP01000001">
    <property type="protein sequence ID" value="TCP44243.1"/>
    <property type="molecule type" value="Genomic_DNA"/>
</dbReference>
<organism evidence="1 2">
    <name type="scientific">Rhodovulum marinum</name>
    <dbReference type="NCBI Taxonomy" id="320662"/>
    <lineage>
        <taxon>Bacteria</taxon>
        <taxon>Pseudomonadati</taxon>
        <taxon>Pseudomonadota</taxon>
        <taxon>Alphaproteobacteria</taxon>
        <taxon>Rhodobacterales</taxon>
        <taxon>Paracoccaceae</taxon>
        <taxon>Rhodovulum</taxon>
    </lineage>
</organism>
<dbReference type="Proteomes" id="UP000294835">
    <property type="component" value="Unassembled WGS sequence"/>
</dbReference>
<evidence type="ECO:0000313" key="1">
    <source>
        <dbReference type="EMBL" id="TCP44243.1"/>
    </source>
</evidence>
<accession>A0A4R2Q5V5</accession>
<protein>
    <recommendedName>
        <fullName evidence="3">Roadblock/LAMTOR2 domain-containing protein</fullName>
    </recommendedName>
</protein>
<name>A0A4R2Q5V5_9RHOB</name>
<proteinExistence type="predicted"/>
<sequence>MALFQRMQSLRKSTAGCRSLAYVDLSARLVLCSDSDLPAPPQEALDALCLRAARLLAGPIAAAAGEALALDDPPDEAIALHNGRIELFLRAPGAPDEALCCVLDAAADPEPALAVLRAGIGAILPDDTAEAAVATERGQ</sequence>
<evidence type="ECO:0000313" key="2">
    <source>
        <dbReference type="Proteomes" id="UP000294835"/>
    </source>
</evidence>
<dbReference type="AlphaFoldDB" id="A0A4R2Q5V5"/>
<dbReference type="OrthoDB" id="7857877at2"/>
<evidence type="ECO:0008006" key="3">
    <source>
        <dbReference type="Google" id="ProtNLM"/>
    </source>
</evidence>
<comment type="caution">
    <text evidence="1">The sequence shown here is derived from an EMBL/GenBank/DDBJ whole genome shotgun (WGS) entry which is preliminary data.</text>
</comment>